<sequence length="209" mass="23643">MDLSVAFQVVSKDERTLRYRVPPPDFILLSTIDQSIDQMMADYNSDHLTAISSFLLDSPYNTTHSALSENFTSTADVDGLFPVDVISDDYVASFDNVVDSSLVVVAKGSEETVARVVNGRVSPSTNELMDVRVGCKIGFKIQWELENLDDGFKWRKYGKKRVKNNPNPRNYFHCSSEDCKVKKRVERDPEDPRFLLIVYDGVHNHSNGN</sequence>
<reference evidence="7 8" key="1">
    <citation type="submission" date="2020-08" db="EMBL/GenBank/DDBJ databases">
        <title>Plant Genome Project.</title>
        <authorList>
            <person name="Zhang R.-G."/>
        </authorList>
    </citation>
    <scope>NUCLEOTIDE SEQUENCE [LARGE SCALE GENOMIC DNA]</scope>
    <source>
        <tissue evidence="7">Rhizome</tissue>
    </source>
</reference>
<evidence type="ECO:0000256" key="5">
    <source>
        <dbReference type="ARBA" id="ARBA00023242"/>
    </source>
</evidence>
<dbReference type="PANTHER" id="PTHR31221">
    <property type="entry name" value="WRKY TRANSCRIPTION FACTOR PROTEIN 1-RELATED"/>
    <property type="match status" value="1"/>
</dbReference>
<keyword evidence="5" id="KW-0539">Nucleus</keyword>
<dbReference type="Gene3D" id="2.20.25.80">
    <property type="entry name" value="WRKY domain"/>
    <property type="match status" value="1"/>
</dbReference>
<dbReference type="Proteomes" id="UP000734854">
    <property type="component" value="Unassembled WGS sequence"/>
</dbReference>
<dbReference type="SUPFAM" id="SSF118290">
    <property type="entry name" value="WRKY DNA-binding domain"/>
    <property type="match status" value="1"/>
</dbReference>
<dbReference type="GO" id="GO:0003700">
    <property type="term" value="F:DNA-binding transcription factor activity"/>
    <property type="evidence" value="ECO:0007669"/>
    <property type="project" value="InterPro"/>
</dbReference>
<evidence type="ECO:0000256" key="3">
    <source>
        <dbReference type="ARBA" id="ARBA00023125"/>
    </source>
</evidence>
<evidence type="ECO:0000313" key="7">
    <source>
        <dbReference type="EMBL" id="KAG6466262.1"/>
    </source>
</evidence>
<gene>
    <name evidence="7" type="ORF">ZIOFF_075933</name>
</gene>
<dbReference type="GO" id="GO:0005634">
    <property type="term" value="C:nucleus"/>
    <property type="evidence" value="ECO:0007669"/>
    <property type="project" value="UniProtKB-SubCell"/>
</dbReference>
<keyword evidence="3" id="KW-0238">DNA-binding</keyword>
<feature type="domain" description="WRKY" evidence="6">
    <location>
        <begin position="143"/>
        <end position="208"/>
    </location>
</feature>
<comment type="subcellular location">
    <subcellularLocation>
        <location evidence="1">Nucleus</location>
    </subcellularLocation>
</comment>
<keyword evidence="8" id="KW-1185">Reference proteome</keyword>
<organism evidence="7 8">
    <name type="scientific">Zingiber officinale</name>
    <name type="common">Ginger</name>
    <name type="synonym">Amomum zingiber</name>
    <dbReference type="NCBI Taxonomy" id="94328"/>
    <lineage>
        <taxon>Eukaryota</taxon>
        <taxon>Viridiplantae</taxon>
        <taxon>Streptophyta</taxon>
        <taxon>Embryophyta</taxon>
        <taxon>Tracheophyta</taxon>
        <taxon>Spermatophyta</taxon>
        <taxon>Magnoliopsida</taxon>
        <taxon>Liliopsida</taxon>
        <taxon>Zingiberales</taxon>
        <taxon>Zingiberaceae</taxon>
        <taxon>Zingiber</taxon>
    </lineage>
</organism>
<dbReference type="GO" id="GO:0043565">
    <property type="term" value="F:sequence-specific DNA binding"/>
    <property type="evidence" value="ECO:0007669"/>
    <property type="project" value="InterPro"/>
</dbReference>
<dbReference type="PANTHER" id="PTHR31221:SF283">
    <property type="entry name" value="WRKY DOMAIN-CONTAINING PROTEIN"/>
    <property type="match status" value="1"/>
</dbReference>
<keyword evidence="2" id="KW-0805">Transcription regulation</keyword>
<dbReference type="SMART" id="SM00774">
    <property type="entry name" value="WRKY"/>
    <property type="match status" value="1"/>
</dbReference>
<evidence type="ECO:0000313" key="8">
    <source>
        <dbReference type="Proteomes" id="UP000734854"/>
    </source>
</evidence>
<dbReference type="InterPro" id="IPR036576">
    <property type="entry name" value="WRKY_dom_sf"/>
</dbReference>
<protein>
    <recommendedName>
        <fullName evidence="6">WRKY domain-containing protein</fullName>
    </recommendedName>
</protein>
<dbReference type="InterPro" id="IPR003657">
    <property type="entry name" value="WRKY_dom"/>
</dbReference>
<evidence type="ECO:0000256" key="2">
    <source>
        <dbReference type="ARBA" id="ARBA00023015"/>
    </source>
</evidence>
<proteinExistence type="predicted"/>
<evidence type="ECO:0000256" key="4">
    <source>
        <dbReference type="ARBA" id="ARBA00023163"/>
    </source>
</evidence>
<accession>A0A8J5BSH2</accession>
<name>A0A8J5BSH2_ZINOF</name>
<dbReference type="EMBL" id="JACMSC010000182">
    <property type="protein sequence ID" value="KAG6466262.1"/>
    <property type="molecule type" value="Genomic_DNA"/>
</dbReference>
<evidence type="ECO:0000256" key="1">
    <source>
        <dbReference type="ARBA" id="ARBA00004123"/>
    </source>
</evidence>
<keyword evidence="4" id="KW-0804">Transcription</keyword>
<dbReference type="PROSITE" id="PS50811">
    <property type="entry name" value="WRKY"/>
    <property type="match status" value="1"/>
</dbReference>
<evidence type="ECO:0000259" key="6">
    <source>
        <dbReference type="PROSITE" id="PS50811"/>
    </source>
</evidence>
<dbReference type="Pfam" id="PF03106">
    <property type="entry name" value="WRKY"/>
    <property type="match status" value="1"/>
</dbReference>
<dbReference type="AlphaFoldDB" id="A0A8J5BSH2"/>
<dbReference type="InterPro" id="IPR044810">
    <property type="entry name" value="WRKY_plant"/>
</dbReference>
<comment type="caution">
    <text evidence="7">The sequence shown here is derived from an EMBL/GenBank/DDBJ whole genome shotgun (WGS) entry which is preliminary data.</text>
</comment>